<dbReference type="InterPro" id="IPR046348">
    <property type="entry name" value="SIS_dom_sf"/>
</dbReference>
<evidence type="ECO:0000313" key="8">
    <source>
        <dbReference type="Proteomes" id="UP000612808"/>
    </source>
</evidence>
<keyword evidence="3" id="KW-0804">Transcription</keyword>
<keyword evidence="2" id="KW-0238">DNA-binding</keyword>
<proteinExistence type="predicted"/>
<dbReference type="EMBL" id="BOMB01000027">
    <property type="protein sequence ID" value="GID13844.1"/>
    <property type="molecule type" value="Genomic_DNA"/>
</dbReference>
<dbReference type="CDD" id="cd05013">
    <property type="entry name" value="SIS_RpiR"/>
    <property type="match status" value="1"/>
</dbReference>
<evidence type="ECO:0000313" key="7">
    <source>
        <dbReference type="EMBL" id="GID13844.1"/>
    </source>
</evidence>
<dbReference type="GO" id="GO:0003700">
    <property type="term" value="F:DNA-binding transcription factor activity"/>
    <property type="evidence" value="ECO:0007669"/>
    <property type="project" value="InterPro"/>
</dbReference>
<dbReference type="Proteomes" id="UP000612808">
    <property type="component" value="Unassembled WGS sequence"/>
</dbReference>
<dbReference type="Pfam" id="PF01418">
    <property type="entry name" value="HTH_6"/>
    <property type="match status" value="1"/>
</dbReference>
<dbReference type="SUPFAM" id="SSF53697">
    <property type="entry name" value="SIS domain"/>
    <property type="match status" value="1"/>
</dbReference>
<feature type="domain" description="SIS" evidence="6">
    <location>
        <begin position="153"/>
        <end position="291"/>
    </location>
</feature>
<dbReference type="Gene3D" id="3.40.50.10490">
    <property type="entry name" value="Glucose-6-phosphate isomerase like protein, domain 1"/>
    <property type="match status" value="1"/>
</dbReference>
<feature type="compositionally biased region" description="Low complexity" evidence="4">
    <location>
        <begin position="1"/>
        <end position="16"/>
    </location>
</feature>
<dbReference type="Gene3D" id="1.10.10.10">
    <property type="entry name" value="Winged helix-like DNA-binding domain superfamily/Winged helix DNA-binding domain"/>
    <property type="match status" value="1"/>
</dbReference>
<evidence type="ECO:0000259" key="6">
    <source>
        <dbReference type="PROSITE" id="PS51464"/>
    </source>
</evidence>
<dbReference type="Pfam" id="PF01380">
    <property type="entry name" value="SIS"/>
    <property type="match status" value="1"/>
</dbReference>
<dbReference type="InterPro" id="IPR036388">
    <property type="entry name" value="WH-like_DNA-bd_sf"/>
</dbReference>
<dbReference type="AlphaFoldDB" id="A0A8J3NFI7"/>
<evidence type="ECO:0000256" key="4">
    <source>
        <dbReference type="SAM" id="MobiDB-lite"/>
    </source>
</evidence>
<dbReference type="InterPro" id="IPR035472">
    <property type="entry name" value="RpiR-like_SIS"/>
</dbReference>
<keyword evidence="8" id="KW-1185">Reference proteome</keyword>
<dbReference type="PANTHER" id="PTHR30514:SF1">
    <property type="entry name" value="HTH-TYPE TRANSCRIPTIONAL REGULATOR HEXR-RELATED"/>
    <property type="match status" value="1"/>
</dbReference>
<name>A0A8J3NFI7_9ACTN</name>
<dbReference type="InterPro" id="IPR001347">
    <property type="entry name" value="SIS_dom"/>
</dbReference>
<dbReference type="InterPro" id="IPR009057">
    <property type="entry name" value="Homeodomain-like_sf"/>
</dbReference>
<keyword evidence="1" id="KW-0805">Transcription regulation</keyword>
<dbReference type="InterPro" id="IPR047640">
    <property type="entry name" value="RpiR-like"/>
</dbReference>
<evidence type="ECO:0000256" key="1">
    <source>
        <dbReference type="ARBA" id="ARBA00023015"/>
    </source>
</evidence>
<organism evidence="7 8">
    <name type="scientific">Actinocatenispora rupis</name>
    <dbReference type="NCBI Taxonomy" id="519421"/>
    <lineage>
        <taxon>Bacteria</taxon>
        <taxon>Bacillati</taxon>
        <taxon>Actinomycetota</taxon>
        <taxon>Actinomycetes</taxon>
        <taxon>Micromonosporales</taxon>
        <taxon>Micromonosporaceae</taxon>
        <taxon>Actinocatenispora</taxon>
    </lineage>
</organism>
<dbReference type="PANTHER" id="PTHR30514">
    <property type="entry name" value="GLUCOKINASE"/>
    <property type="match status" value="1"/>
</dbReference>
<feature type="region of interest" description="Disordered" evidence="4">
    <location>
        <begin position="1"/>
        <end position="28"/>
    </location>
</feature>
<evidence type="ECO:0000256" key="2">
    <source>
        <dbReference type="ARBA" id="ARBA00023125"/>
    </source>
</evidence>
<dbReference type="PROSITE" id="PS51071">
    <property type="entry name" value="HTH_RPIR"/>
    <property type="match status" value="1"/>
</dbReference>
<dbReference type="GO" id="GO:1901135">
    <property type="term" value="P:carbohydrate derivative metabolic process"/>
    <property type="evidence" value="ECO:0007669"/>
    <property type="project" value="InterPro"/>
</dbReference>
<evidence type="ECO:0000256" key="3">
    <source>
        <dbReference type="ARBA" id="ARBA00023163"/>
    </source>
</evidence>
<reference evidence="7" key="1">
    <citation type="submission" date="2021-01" db="EMBL/GenBank/DDBJ databases">
        <title>Whole genome shotgun sequence of Actinocatenispora rupis NBRC 107355.</title>
        <authorList>
            <person name="Komaki H."/>
            <person name="Tamura T."/>
        </authorList>
    </citation>
    <scope>NUCLEOTIDE SEQUENCE</scope>
    <source>
        <strain evidence="7">NBRC 107355</strain>
    </source>
</reference>
<gene>
    <name evidence="7" type="ORF">Aru02nite_47330</name>
</gene>
<dbReference type="PROSITE" id="PS51464">
    <property type="entry name" value="SIS"/>
    <property type="match status" value="1"/>
</dbReference>
<sequence length="313" mass="31867">MTARRSGPGRRSGTSGKPHRGTVSVRRRDGAGFTAVVRTALPGLPALARGVAQTLLDDPAGCARLSITELADRAGTSEATVARTARLLGYDGYRSLRLAMAAQPAPEPADAALFGGVGPDDDLPTVVAKLAHDERRSLADTAATLDAGALDAAVTAIAGAHRVDAYGVMSSGLVAADLAQKLLRIGLAAQSYADPHLAVTSALRLGPGDVAVGVSHSGTTEEVREPLALARAAGATTVLVTGNPRGAAADHVLLAAAGRDTELRPAALASRISQLLVVDCLFVGVAQRRPGSIDALHTSLAALAPKHRSPHRS</sequence>
<dbReference type="InterPro" id="IPR000281">
    <property type="entry name" value="HTH_RpiR"/>
</dbReference>
<evidence type="ECO:0000259" key="5">
    <source>
        <dbReference type="PROSITE" id="PS51071"/>
    </source>
</evidence>
<protein>
    <submittedName>
        <fullName evidence="7">Transcriptional regulator</fullName>
    </submittedName>
</protein>
<accession>A0A8J3NFI7</accession>
<comment type="caution">
    <text evidence="7">The sequence shown here is derived from an EMBL/GenBank/DDBJ whole genome shotgun (WGS) entry which is preliminary data.</text>
</comment>
<dbReference type="SUPFAM" id="SSF46689">
    <property type="entry name" value="Homeodomain-like"/>
    <property type="match status" value="1"/>
</dbReference>
<dbReference type="GO" id="GO:0097367">
    <property type="term" value="F:carbohydrate derivative binding"/>
    <property type="evidence" value="ECO:0007669"/>
    <property type="project" value="InterPro"/>
</dbReference>
<feature type="domain" description="HTH rpiR-type" evidence="5">
    <location>
        <begin position="31"/>
        <end position="107"/>
    </location>
</feature>
<dbReference type="GO" id="GO:0003677">
    <property type="term" value="F:DNA binding"/>
    <property type="evidence" value="ECO:0007669"/>
    <property type="project" value="UniProtKB-KW"/>
</dbReference>